<sequence length="366" mass="41545">MKRPREAVPNHLLRTAREIHGWTQEELAEKIGTTSVTISRWESGVTVPSRYFRKKLSVLYDQSIQALGLLPEEGIGSPRSASSPSASASPAQSKRASLPRSETCFLFNEPLPEPDELYGRKRERDTLLNRTYRKASTSVVGPRRIGKTWLVDYLRLVAPHELGSRFLTGYLDATMPSCKTVKGFVGEVLEVLALPATGNSDLVMLEKGLKKLKTSNTVPVLCIDEFEGLGDRKEFTLDFFRGLRAMTHGYGLVLITISRQPLSLVVGKDVETSGFFNIFEQVTLEPFTYEEAADFIQEKSKQANFTEQECQCLWKYGEESEQEWPALRLQLVGKMLMEERGLRGDGAKYWQRFEQRLEEIYKEVVF</sequence>
<dbReference type="GO" id="GO:0003677">
    <property type="term" value="F:DNA binding"/>
    <property type="evidence" value="ECO:0007669"/>
    <property type="project" value="InterPro"/>
</dbReference>
<dbReference type="InterPro" id="IPR049945">
    <property type="entry name" value="AAA_22"/>
</dbReference>
<organism evidence="3 4">
    <name type="scientific">Reticulibacter mediterranei</name>
    <dbReference type="NCBI Taxonomy" id="2778369"/>
    <lineage>
        <taxon>Bacteria</taxon>
        <taxon>Bacillati</taxon>
        <taxon>Chloroflexota</taxon>
        <taxon>Ktedonobacteria</taxon>
        <taxon>Ktedonobacterales</taxon>
        <taxon>Reticulibacteraceae</taxon>
        <taxon>Reticulibacter</taxon>
    </lineage>
</organism>
<feature type="domain" description="HTH cro/C1-type" evidence="2">
    <location>
        <begin position="13"/>
        <end position="67"/>
    </location>
</feature>
<dbReference type="Pfam" id="PF13401">
    <property type="entry name" value="AAA_22"/>
    <property type="match status" value="1"/>
</dbReference>
<dbReference type="SUPFAM" id="SSF52540">
    <property type="entry name" value="P-loop containing nucleoside triphosphate hydrolases"/>
    <property type="match status" value="1"/>
</dbReference>
<evidence type="ECO:0000259" key="2">
    <source>
        <dbReference type="PROSITE" id="PS50943"/>
    </source>
</evidence>
<dbReference type="InterPro" id="IPR010982">
    <property type="entry name" value="Lambda_DNA-bd_dom_sf"/>
</dbReference>
<dbReference type="InterPro" id="IPR001387">
    <property type="entry name" value="Cro/C1-type_HTH"/>
</dbReference>
<keyword evidence="4" id="KW-1185">Reference proteome</keyword>
<dbReference type="PROSITE" id="PS50943">
    <property type="entry name" value="HTH_CROC1"/>
    <property type="match status" value="1"/>
</dbReference>
<proteinExistence type="predicted"/>
<dbReference type="EMBL" id="BNJK01000001">
    <property type="protein sequence ID" value="GHO92731.1"/>
    <property type="molecule type" value="Genomic_DNA"/>
</dbReference>
<evidence type="ECO:0000313" key="3">
    <source>
        <dbReference type="EMBL" id="GHO92731.1"/>
    </source>
</evidence>
<dbReference type="SUPFAM" id="SSF47413">
    <property type="entry name" value="lambda repressor-like DNA-binding domains"/>
    <property type="match status" value="1"/>
</dbReference>
<reference evidence="3" key="1">
    <citation type="submission" date="2020-10" db="EMBL/GenBank/DDBJ databases">
        <title>Taxonomic study of unclassified bacteria belonging to the class Ktedonobacteria.</title>
        <authorList>
            <person name="Yabe S."/>
            <person name="Wang C.M."/>
            <person name="Zheng Y."/>
            <person name="Sakai Y."/>
            <person name="Cavaletti L."/>
            <person name="Monciardini P."/>
            <person name="Donadio S."/>
        </authorList>
    </citation>
    <scope>NUCLEOTIDE SEQUENCE</scope>
    <source>
        <strain evidence="3">ID150040</strain>
    </source>
</reference>
<dbReference type="Gene3D" id="3.40.50.300">
    <property type="entry name" value="P-loop containing nucleotide triphosphate hydrolases"/>
    <property type="match status" value="1"/>
</dbReference>
<dbReference type="InterPro" id="IPR027417">
    <property type="entry name" value="P-loop_NTPase"/>
</dbReference>
<dbReference type="AlphaFoldDB" id="A0A8J3IM65"/>
<dbReference type="Pfam" id="PF01381">
    <property type="entry name" value="HTH_3"/>
    <property type="match status" value="1"/>
</dbReference>
<comment type="caution">
    <text evidence="3">The sequence shown here is derived from an EMBL/GenBank/DDBJ whole genome shotgun (WGS) entry which is preliminary data.</text>
</comment>
<name>A0A8J3IM65_9CHLR</name>
<evidence type="ECO:0000313" key="4">
    <source>
        <dbReference type="Proteomes" id="UP000597444"/>
    </source>
</evidence>
<protein>
    <recommendedName>
        <fullName evidence="2">HTH cro/C1-type domain-containing protein</fullName>
    </recommendedName>
</protein>
<dbReference type="Proteomes" id="UP000597444">
    <property type="component" value="Unassembled WGS sequence"/>
</dbReference>
<dbReference type="CDD" id="cd00093">
    <property type="entry name" value="HTH_XRE"/>
    <property type="match status" value="1"/>
</dbReference>
<dbReference type="GO" id="GO:0016887">
    <property type="term" value="F:ATP hydrolysis activity"/>
    <property type="evidence" value="ECO:0007669"/>
    <property type="project" value="InterPro"/>
</dbReference>
<evidence type="ECO:0000256" key="1">
    <source>
        <dbReference type="SAM" id="MobiDB-lite"/>
    </source>
</evidence>
<dbReference type="Gene3D" id="1.10.260.40">
    <property type="entry name" value="lambda repressor-like DNA-binding domains"/>
    <property type="match status" value="1"/>
</dbReference>
<dbReference type="RefSeq" id="WP_220203551.1">
    <property type="nucleotide sequence ID" value="NZ_BNJK01000001.1"/>
</dbReference>
<accession>A0A8J3IM65</accession>
<dbReference type="SMART" id="SM00530">
    <property type="entry name" value="HTH_XRE"/>
    <property type="match status" value="1"/>
</dbReference>
<feature type="compositionally biased region" description="Low complexity" evidence="1">
    <location>
        <begin position="77"/>
        <end position="96"/>
    </location>
</feature>
<feature type="region of interest" description="Disordered" evidence="1">
    <location>
        <begin position="75"/>
        <end position="97"/>
    </location>
</feature>
<gene>
    <name evidence="3" type="ORF">KSF_027790</name>
</gene>